<dbReference type="GO" id="GO:0000981">
    <property type="term" value="F:DNA-binding transcription factor activity, RNA polymerase II-specific"/>
    <property type="evidence" value="ECO:0007669"/>
    <property type="project" value="InterPro"/>
</dbReference>
<protein>
    <recommendedName>
        <fullName evidence="8">Zn(2)-C6 fungal-type domain-containing protein</fullName>
    </recommendedName>
</protein>
<comment type="caution">
    <text evidence="9">The sequence shown here is derived from an EMBL/GenBank/DDBJ whole genome shotgun (WGS) entry which is preliminary data.</text>
</comment>
<dbReference type="InterPro" id="IPR001138">
    <property type="entry name" value="Zn2Cys6_DnaBD"/>
</dbReference>
<evidence type="ECO:0000256" key="2">
    <source>
        <dbReference type="ARBA" id="ARBA00022833"/>
    </source>
</evidence>
<dbReference type="PANTHER" id="PTHR36206">
    <property type="entry name" value="ASPERCRYPTIN BIOSYNTHESIS CLUSTER-SPECIFIC TRANSCRIPTION REGULATOR ATNN-RELATED"/>
    <property type="match status" value="1"/>
</dbReference>
<evidence type="ECO:0000259" key="8">
    <source>
        <dbReference type="PROSITE" id="PS50048"/>
    </source>
</evidence>
<keyword evidence="3" id="KW-0805">Transcription regulation</keyword>
<evidence type="ECO:0000256" key="1">
    <source>
        <dbReference type="ARBA" id="ARBA00022723"/>
    </source>
</evidence>
<evidence type="ECO:0000256" key="3">
    <source>
        <dbReference type="ARBA" id="ARBA00023015"/>
    </source>
</evidence>
<dbReference type="AlphaFoldDB" id="A0AAN6Y9G5"/>
<keyword evidence="2" id="KW-0862">Zinc</keyword>
<evidence type="ECO:0000256" key="7">
    <source>
        <dbReference type="SAM" id="MobiDB-lite"/>
    </source>
</evidence>
<dbReference type="EMBL" id="MU858103">
    <property type="protein sequence ID" value="KAK4213800.1"/>
    <property type="molecule type" value="Genomic_DNA"/>
</dbReference>
<evidence type="ECO:0000256" key="6">
    <source>
        <dbReference type="ARBA" id="ARBA00023242"/>
    </source>
</evidence>
<keyword evidence="10" id="KW-1185">Reference proteome</keyword>
<dbReference type="InterPro" id="IPR036864">
    <property type="entry name" value="Zn2-C6_fun-type_DNA-bd_sf"/>
</dbReference>
<dbReference type="CDD" id="cd00067">
    <property type="entry name" value="GAL4"/>
    <property type="match status" value="1"/>
</dbReference>
<dbReference type="InterPro" id="IPR052360">
    <property type="entry name" value="Transcr_Regulatory_Proteins"/>
</dbReference>
<proteinExistence type="predicted"/>
<evidence type="ECO:0000256" key="5">
    <source>
        <dbReference type="ARBA" id="ARBA00023163"/>
    </source>
</evidence>
<reference evidence="9" key="2">
    <citation type="submission" date="2023-05" db="EMBL/GenBank/DDBJ databases">
        <authorList>
            <consortium name="Lawrence Berkeley National Laboratory"/>
            <person name="Steindorff A."/>
            <person name="Hensen N."/>
            <person name="Bonometti L."/>
            <person name="Westerberg I."/>
            <person name="Brannstrom I.O."/>
            <person name="Guillou S."/>
            <person name="Cros-Aarteil S."/>
            <person name="Calhoun S."/>
            <person name="Haridas S."/>
            <person name="Kuo A."/>
            <person name="Mondo S."/>
            <person name="Pangilinan J."/>
            <person name="Riley R."/>
            <person name="Labutti K."/>
            <person name="Andreopoulos B."/>
            <person name="Lipzen A."/>
            <person name="Chen C."/>
            <person name="Yanf M."/>
            <person name="Daum C."/>
            <person name="Ng V."/>
            <person name="Clum A."/>
            <person name="Ohm R."/>
            <person name="Martin F."/>
            <person name="Silar P."/>
            <person name="Natvig D."/>
            <person name="Lalanne C."/>
            <person name="Gautier V."/>
            <person name="Ament-Velasquez S.L."/>
            <person name="Kruys A."/>
            <person name="Hutchinson M.I."/>
            <person name="Powell A.J."/>
            <person name="Barry K."/>
            <person name="Miller A.N."/>
            <person name="Grigoriev I.V."/>
            <person name="Debuchy R."/>
            <person name="Gladieux P."/>
            <person name="Thoren M.H."/>
            <person name="Johannesson H."/>
        </authorList>
    </citation>
    <scope>NUCLEOTIDE SEQUENCE</scope>
    <source>
        <strain evidence="9">PSN293</strain>
    </source>
</reference>
<name>A0AAN6Y9G5_9PEZI</name>
<dbReference type="SUPFAM" id="SSF57701">
    <property type="entry name" value="Zn2/Cys6 DNA-binding domain"/>
    <property type="match status" value="1"/>
</dbReference>
<reference evidence="9" key="1">
    <citation type="journal article" date="2023" name="Mol. Phylogenet. Evol.">
        <title>Genome-scale phylogeny and comparative genomics of the fungal order Sordariales.</title>
        <authorList>
            <person name="Hensen N."/>
            <person name="Bonometti L."/>
            <person name="Westerberg I."/>
            <person name="Brannstrom I.O."/>
            <person name="Guillou S."/>
            <person name="Cros-Aarteil S."/>
            <person name="Calhoun S."/>
            <person name="Haridas S."/>
            <person name="Kuo A."/>
            <person name="Mondo S."/>
            <person name="Pangilinan J."/>
            <person name="Riley R."/>
            <person name="LaButti K."/>
            <person name="Andreopoulos B."/>
            <person name="Lipzen A."/>
            <person name="Chen C."/>
            <person name="Yan M."/>
            <person name="Daum C."/>
            <person name="Ng V."/>
            <person name="Clum A."/>
            <person name="Steindorff A."/>
            <person name="Ohm R.A."/>
            <person name="Martin F."/>
            <person name="Silar P."/>
            <person name="Natvig D.O."/>
            <person name="Lalanne C."/>
            <person name="Gautier V."/>
            <person name="Ament-Velasquez S.L."/>
            <person name="Kruys A."/>
            <person name="Hutchinson M.I."/>
            <person name="Powell A.J."/>
            <person name="Barry K."/>
            <person name="Miller A.N."/>
            <person name="Grigoriev I.V."/>
            <person name="Debuchy R."/>
            <person name="Gladieux P."/>
            <person name="Hiltunen Thoren M."/>
            <person name="Johannesson H."/>
        </authorList>
    </citation>
    <scope>NUCLEOTIDE SEQUENCE</scope>
    <source>
        <strain evidence="9">PSN293</strain>
    </source>
</reference>
<feature type="domain" description="Zn(2)-C6 fungal-type" evidence="8">
    <location>
        <begin position="24"/>
        <end position="52"/>
    </location>
</feature>
<keyword evidence="1" id="KW-0479">Metal-binding</keyword>
<dbReference type="PROSITE" id="PS00463">
    <property type="entry name" value="ZN2_CY6_FUNGAL_1"/>
    <property type="match status" value="1"/>
</dbReference>
<dbReference type="Gene3D" id="4.10.240.10">
    <property type="entry name" value="Zn(2)-C6 fungal-type DNA-binding domain"/>
    <property type="match status" value="1"/>
</dbReference>
<keyword evidence="6" id="KW-0539">Nucleus</keyword>
<keyword evidence="5" id="KW-0804">Transcription</keyword>
<dbReference type="PANTHER" id="PTHR36206:SF4">
    <property type="entry name" value="HYPOTHETICAL CONSERVED PROTEIN (EUROFUNG)-RELATED"/>
    <property type="match status" value="1"/>
</dbReference>
<feature type="region of interest" description="Disordered" evidence="7">
    <location>
        <begin position="451"/>
        <end position="470"/>
    </location>
</feature>
<dbReference type="Proteomes" id="UP001301769">
    <property type="component" value="Unassembled WGS sequence"/>
</dbReference>
<accession>A0AAN6Y9G5</accession>
<organism evidence="9 10">
    <name type="scientific">Rhypophila decipiens</name>
    <dbReference type="NCBI Taxonomy" id="261697"/>
    <lineage>
        <taxon>Eukaryota</taxon>
        <taxon>Fungi</taxon>
        <taxon>Dikarya</taxon>
        <taxon>Ascomycota</taxon>
        <taxon>Pezizomycotina</taxon>
        <taxon>Sordariomycetes</taxon>
        <taxon>Sordariomycetidae</taxon>
        <taxon>Sordariales</taxon>
        <taxon>Naviculisporaceae</taxon>
        <taxon>Rhypophila</taxon>
    </lineage>
</organism>
<dbReference type="InterPro" id="IPR021858">
    <property type="entry name" value="Fun_TF"/>
</dbReference>
<dbReference type="SMART" id="SM00066">
    <property type="entry name" value="GAL4"/>
    <property type="match status" value="1"/>
</dbReference>
<feature type="region of interest" description="Disordered" evidence="7">
    <location>
        <begin position="310"/>
        <end position="369"/>
    </location>
</feature>
<dbReference type="PROSITE" id="PS50048">
    <property type="entry name" value="ZN2_CY6_FUNGAL_2"/>
    <property type="match status" value="1"/>
</dbReference>
<dbReference type="Pfam" id="PF11951">
    <property type="entry name" value="Fungal_trans_2"/>
    <property type="match status" value="1"/>
</dbReference>
<feature type="compositionally biased region" description="Basic and acidic residues" evidence="7">
    <location>
        <begin position="341"/>
        <end position="364"/>
    </location>
</feature>
<sequence>MVVTFALDNRPKITRSSGPKVRSGCDTCKKRHLKCDEAKPSCHRCLKWRGYCEGYSNLNPSRANGEVDNELQLLVEPDSASKVFKHDWERTYFDNWQALAANLGGEWFQFDLFSRTIPQLSHEEPFVRYAAIAVGAMVNAKYHGGGLPAAGTSNLHYNAAINYYGRAIHLVQNRSGALNDNTIRSTLIASILFACFETLDGSYGTAANHINHGLKILESLKKSNQPPDSNIYEDSTLDDEILQVLQRLDYQSWTVGLLDRWRRSPRVYSAAGGPSSSPALDESDIPRRFTSLAQARRWWDLVLYRSLHSDPAPDEGEGRCQGTCFSASRPRMPAPSTDDDNSSHDSEESDHSSSPKVDEPENNKVFDMQPTPSHKITVLESWHKAFLPLYITARTNQKLDPIPYIQSISLLQQYHISWICLRSAYFTDYMTIYNVTPRFREIVRLSEIMLSHGGDSSSSQSGEGKEEKRFTLDNGPTLSLFLTAMKCRDASVRLKALDLLKKYPRRDAFWSSEAAVAIAGASVQLEEANEMAGDSLEEQFARLRMREGLFADRRRELRGRFFFREEGEGGGLGHWVKKPVVIRW</sequence>
<keyword evidence="4" id="KW-0238">DNA-binding</keyword>
<evidence type="ECO:0000313" key="10">
    <source>
        <dbReference type="Proteomes" id="UP001301769"/>
    </source>
</evidence>
<evidence type="ECO:0000256" key="4">
    <source>
        <dbReference type="ARBA" id="ARBA00023125"/>
    </source>
</evidence>
<dbReference type="GO" id="GO:0008270">
    <property type="term" value="F:zinc ion binding"/>
    <property type="evidence" value="ECO:0007669"/>
    <property type="project" value="InterPro"/>
</dbReference>
<dbReference type="GO" id="GO:0003677">
    <property type="term" value="F:DNA binding"/>
    <property type="evidence" value="ECO:0007669"/>
    <property type="project" value="UniProtKB-KW"/>
</dbReference>
<evidence type="ECO:0000313" key="9">
    <source>
        <dbReference type="EMBL" id="KAK4213800.1"/>
    </source>
</evidence>
<gene>
    <name evidence="9" type="ORF">QBC37DRAFT_163865</name>
</gene>
<dbReference type="Pfam" id="PF00172">
    <property type="entry name" value="Zn_clus"/>
    <property type="match status" value="1"/>
</dbReference>
<feature type="compositionally biased region" description="Low complexity" evidence="7">
    <location>
        <begin position="451"/>
        <end position="462"/>
    </location>
</feature>